<protein>
    <submittedName>
        <fullName evidence="1">Uncharacterized protein</fullName>
    </submittedName>
</protein>
<organism evidence="1 2">
    <name type="scientific">Lachnoanaerobaculum saburreum</name>
    <dbReference type="NCBI Taxonomy" id="467210"/>
    <lineage>
        <taxon>Bacteria</taxon>
        <taxon>Bacillati</taxon>
        <taxon>Bacillota</taxon>
        <taxon>Clostridia</taxon>
        <taxon>Lachnospirales</taxon>
        <taxon>Lachnospiraceae</taxon>
        <taxon>Lachnoanaerobaculum</taxon>
    </lineage>
</organism>
<reference evidence="2" key="1">
    <citation type="submission" date="2016-01" db="EMBL/GenBank/DDBJ databases">
        <authorList>
            <person name="Mitreva M."/>
            <person name="Pepin K.H."/>
            <person name="Mihindukulasuriya K.A."/>
            <person name="Fulton R."/>
            <person name="Fronick C."/>
            <person name="O'Laughlin M."/>
            <person name="Miner T."/>
            <person name="Herter B."/>
            <person name="Rosa B.A."/>
            <person name="Cordes M."/>
            <person name="Tomlinson C."/>
            <person name="Wollam A."/>
            <person name="Palsikar V.B."/>
            <person name="Mardis E.R."/>
            <person name="Wilson R.K."/>
        </authorList>
    </citation>
    <scope>NUCLEOTIDE SEQUENCE [LARGE SCALE GENOMIC DNA]</scope>
    <source>
        <strain evidence="2">DNF00896</strain>
    </source>
</reference>
<proteinExistence type="predicted"/>
<evidence type="ECO:0000313" key="2">
    <source>
        <dbReference type="Proteomes" id="UP000070394"/>
    </source>
</evidence>
<dbReference type="PATRIC" id="fig|467210.3.peg.1221"/>
<comment type="caution">
    <text evidence="1">The sequence shown here is derived from an EMBL/GenBank/DDBJ whole genome shotgun (WGS) entry which is preliminary data.</text>
</comment>
<dbReference type="Proteomes" id="UP000070394">
    <property type="component" value="Unassembled WGS sequence"/>
</dbReference>
<name>A0A133ZRJ3_9FIRM</name>
<gene>
    <name evidence="1" type="ORF">HMPREF1866_01231</name>
</gene>
<dbReference type="EMBL" id="LSDA01000065">
    <property type="protein sequence ID" value="KXB58055.1"/>
    <property type="molecule type" value="Genomic_DNA"/>
</dbReference>
<keyword evidence="2" id="KW-1185">Reference proteome</keyword>
<sequence length="42" mass="4864">MLQDNNKDDGKMLSSFLIENFTDRDCNLLVSILKKIHIIVID</sequence>
<dbReference type="AlphaFoldDB" id="A0A133ZRJ3"/>
<accession>A0A133ZRJ3</accession>
<evidence type="ECO:0000313" key="1">
    <source>
        <dbReference type="EMBL" id="KXB58055.1"/>
    </source>
</evidence>